<accession>A0A1I8F673</accession>
<sequence>VQRQAAESGPAGQQRAGPSDFPAAVRVQRQDGRVKSIWGRLQPRTPAALLLQAAWQATAGTARGLHVSVRRSGTFLMSAPGVFLCLLAADGPLAPAEQILLSSQTTGSPIVLACDIGDPCDEQPVALPEQAAICASPETPRPTLDKCRCPDRLLKTLDLDSLSTAENARPPAVRPVLRRHQLHGDRLSVSEAAVHPNVEGATVKQYCSKQHAYGSLQQQQQ</sequence>
<dbReference type="Proteomes" id="UP000095280">
    <property type="component" value="Unplaced"/>
</dbReference>
<name>A0A1I8F673_9PLAT</name>
<keyword evidence="2" id="KW-1185">Reference proteome</keyword>
<protein>
    <submittedName>
        <fullName evidence="3">Late endosomal/lysosomal adaptor and MAPK and MTOR activator 5</fullName>
    </submittedName>
</protein>
<proteinExistence type="predicted"/>
<evidence type="ECO:0000256" key="1">
    <source>
        <dbReference type="SAM" id="MobiDB-lite"/>
    </source>
</evidence>
<dbReference type="AlphaFoldDB" id="A0A1I8F673"/>
<organism evidence="2 3">
    <name type="scientific">Macrostomum lignano</name>
    <dbReference type="NCBI Taxonomy" id="282301"/>
    <lineage>
        <taxon>Eukaryota</taxon>
        <taxon>Metazoa</taxon>
        <taxon>Spiralia</taxon>
        <taxon>Lophotrochozoa</taxon>
        <taxon>Platyhelminthes</taxon>
        <taxon>Rhabditophora</taxon>
        <taxon>Macrostomorpha</taxon>
        <taxon>Macrostomida</taxon>
        <taxon>Macrostomidae</taxon>
        <taxon>Macrostomum</taxon>
    </lineage>
</organism>
<feature type="region of interest" description="Disordered" evidence="1">
    <location>
        <begin position="1"/>
        <end position="23"/>
    </location>
</feature>
<evidence type="ECO:0000313" key="2">
    <source>
        <dbReference type="Proteomes" id="UP000095280"/>
    </source>
</evidence>
<reference evidence="3" key="1">
    <citation type="submission" date="2016-11" db="UniProtKB">
        <authorList>
            <consortium name="WormBaseParasite"/>
        </authorList>
    </citation>
    <scope>IDENTIFICATION</scope>
</reference>
<dbReference type="WBParaSite" id="maker-unitig_22018-snap-gene-0.2-mRNA-1">
    <property type="protein sequence ID" value="maker-unitig_22018-snap-gene-0.2-mRNA-1"/>
    <property type="gene ID" value="maker-unitig_22018-snap-gene-0.2"/>
</dbReference>
<evidence type="ECO:0000313" key="3">
    <source>
        <dbReference type="WBParaSite" id="maker-unitig_22018-snap-gene-0.2-mRNA-1"/>
    </source>
</evidence>